<keyword evidence="1" id="KW-0479">Metal-binding</keyword>
<dbReference type="OrthoDB" id="6931078at2759"/>
<sequence>MDVLQRLSPGFVEKRFPARPLAGDKSAVAIAAKRAIRQVALQKGAKSADPSPAPSAPVVLSGEDFPSLPASSKGKTKRSKGGKEVAWTAFGPSTSGGGAGASAAGWTEVVRRKAPKKKEVVSVPKKPAPQQKEAGPKEGPKKVMLPRSQAVIIKLRPEAAARGASYLSVLLKAEKEVDRKELGIGPLKIRATATGARIIEVPGSTSADKADALAAKLKSTLAEEVEVTRPVKYSDLRVTGLNDATTADRLIAAVAQEGGCTEAQVRVRNVRPGLRGTGSALIEVPAVAAKKLLQLGNISVGWSQVRLSYMEARPKHCFKCLGMGHVAAACPSPNDRSGLCYRCGKEGHKSAQCIASPRCAVCADASKPADHVMGGHSCRPPSTRGKLPDQPKRAGVSRPASGAEMSE</sequence>
<evidence type="ECO:0000259" key="3">
    <source>
        <dbReference type="PROSITE" id="PS50158"/>
    </source>
</evidence>
<name>A0A8J2R6B1_9NEOP</name>
<gene>
    <name evidence="4" type="ORF">DCHRY22_LOCUS13800</name>
</gene>
<accession>A0A8J2R6B1</accession>
<evidence type="ECO:0000313" key="5">
    <source>
        <dbReference type="Proteomes" id="UP000789524"/>
    </source>
</evidence>
<organism evidence="4 5">
    <name type="scientific">Danaus chrysippus</name>
    <name type="common">African queen</name>
    <dbReference type="NCBI Taxonomy" id="151541"/>
    <lineage>
        <taxon>Eukaryota</taxon>
        <taxon>Metazoa</taxon>
        <taxon>Ecdysozoa</taxon>
        <taxon>Arthropoda</taxon>
        <taxon>Hexapoda</taxon>
        <taxon>Insecta</taxon>
        <taxon>Pterygota</taxon>
        <taxon>Neoptera</taxon>
        <taxon>Endopterygota</taxon>
        <taxon>Lepidoptera</taxon>
        <taxon>Glossata</taxon>
        <taxon>Ditrysia</taxon>
        <taxon>Papilionoidea</taxon>
        <taxon>Nymphalidae</taxon>
        <taxon>Danainae</taxon>
        <taxon>Danaini</taxon>
        <taxon>Danaina</taxon>
        <taxon>Danaus</taxon>
        <taxon>Anosia</taxon>
    </lineage>
</organism>
<dbReference type="Proteomes" id="UP000789524">
    <property type="component" value="Unassembled WGS sequence"/>
</dbReference>
<dbReference type="AlphaFoldDB" id="A0A8J2R6B1"/>
<dbReference type="InterPro" id="IPR001878">
    <property type="entry name" value="Znf_CCHC"/>
</dbReference>
<evidence type="ECO:0000256" key="2">
    <source>
        <dbReference type="SAM" id="MobiDB-lite"/>
    </source>
</evidence>
<dbReference type="InterPro" id="IPR036875">
    <property type="entry name" value="Znf_CCHC_sf"/>
</dbReference>
<keyword evidence="1" id="KW-0862">Zinc</keyword>
<dbReference type="Pfam" id="PF00098">
    <property type="entry name" value="zf-CCHC"/>
    <property type="match status" value="1"/>
</dbReference>
<dbReference type="GO" id="GO:0008270">
    <property type="term" value="F:zinc ion binding"/>
    <property type="evidence" value="ECO:0007669"/>
    <property type="project" value="UniProtKB-KW"/>
</dbReference>
<dbReference type="SUPFAM" id="SSF57756">
    <property type="entry name" value="Retrovirus zinc finger-like domains"/>
    <property type="match status" value="1"/>
</dbReference>
<keyword evidence="1" id="KW-0863">Zinc-finger</keyword>
<feature type="domain" description="CCHC-type" evidence="3">
    <location>
        <begin position="340"/>
        <end position="353"/>
    </location>
</feature>
<protein>
    <submittedName>
        <fullName evidence="4">(African queen) hypothetical protein</fullName>
    </submittedName>
</protein>
<comment type="caution">
    <text evidence="4">The sequence shown here is derived from an EMBL/GenBank/DDBJ whole genome shotgun (WGS) entry which is preliminary data.</text>
</comment>
<keyword evidence="5" id="KW-1185">Reference proteome</keyword>
<dbReference type="Gene3D" id="4.10.60.10">
    <property type="entry name" value="Zinc finger, CCHC-type"/>
    <property type="match status" value="1"/>
</dbReference>
<feature type="region of interest" description="Disordered" evidence="2">
    <location>
        <begin position="40"/>
        <end position="142"/>
    </location>
</feature>
<evidence type="ECO:0000256" key="1">
    <source>
        <dbReference type="PROSITE-ProRule" id="PRU00047"/>
    </source>
</evidence>
<dbReference type="SMART" id="SM00343">
    <property type="entry name" value="ZnF_C2HC"/>
    <property type="match status" value="2"/>
</dbReference>
<dbReference type="PROSITE" id="PS50158">
    <property type="entry name" value="ZF_CCHC"/>
    <property type="match status" value="1"/>
</dbReference>
<dbReference type="EMBL" id="CAKASE010000080">
    <property type="protein sequence ID" value="CAG9581134.1"/>
    <property type="molecule type" value="Genomic_DNA"/>
</dbReference>
<feature type="region of interest" description="Disordered" evidence="2">
    <location>
        <begin position="371"/>
        <end position="407"/>
    </location>
</feature>
<proteinExistence type="predicted"/>
<reference evidence="4" key="1">
    <citation type="submission" date="2021-09" db="EMBL/GenBank/DDBJ databases">
        <authorList>
            <person name="Martin H S."/>
        </authorList>
    </citation>
    <scope>NUCLEOTIDE SEQUENCE</scope>
</reference>
<evidence type="ECO:0000313" key="4">
    <source>
        <dbReference type="EMBL" id="CAG9581134.1"/>
    </source>
</evidence>
<dbReference type="GO" id="GO:0003676">
    <property type="term" value="F:nucleic acid binding"/>
    <property type="evidence" value="ECO:0007669"/>
    <property type="project" value="InterPro"/>
</dbReference>